<dbReference type="SUPFAM" id="SSF89550">
    <property type="entry name" value="PHP domain-like"/>
    <property type="match status" value="1"/>
</dbReference>
<evidence type="ECO:0000313" key="2">
    <source>
        <dbReference type="EMBL" id="EAR60817.1"/>
    </source>
</evidence>
<dbReference type="OrthoDB" id="9804333at2"/>
<comment type="caution">
    <text evidence="2">The sequence shown here is derived from an EMBL/GenBank/DDBJ whole genome shotgun (WGS) entry which is preliminary data.</text>
</comment>
<dbReference type="GO" id="GO:0004534">
    <property type="term" value="F:5'-3' RNA exonuclease activity"/>
    <property type="evidence" value="ECO:0007669"/>
    <property type="project" value="TreeGrafter"/>
</dbReference>
<dbReference type="InterPro" id="IPR016195">
    <property type="entry name" value="Pol/histidinol_Pase-like"/>
</dbReference>
<dbReference type="GO" id="GO:0035312">
    <property type="term" value="F:5'-3' DNA exonuclease activity"/>
    <property type="evidence" value="ECO:0007669"/>
    <property type="project" value="TreeGrafter"/>
</dbReference>
<evidence type="ECO:0000313" key="3">
    <source>
        <dbReference type="Proteomes" id="UP000002171"/>
    </source>
</evidence>
<evidence type="ECO:0000259" key="1">
    <source>
        <dbReference type="SMART" id="SM00481"/>
    </source>
</evidence>
<dbReference type="Pfam" id="PF02811">
    <property type="entry name" value="PHP"/>
    <property type="match status" value="1"/>
</dbReference>
<dbReference type="Gene3D" id="1.10.150.650">
    <property type="match status" value="1"/>
</dbReference>
<protein>
    <recommendedName>
        <fullName evidence="1">Polymerase/histidinol phosphatase N-terminal domain-containing protein</fullName>
    </recommendedName>
</protein>
<dbReference type="Gene3D" id="3.20.20.140">
    <property type="entry name" value="Metal-dependent hydrolases"/>
    <property type="match status" value="1"/>
</dbReference>
<name>A0A7U8GS26_NEPCE</name>
<organism evidence="2 3">
    <name type="scientific">Neptuniibacter caesariensis</name>
    <dbReference type="NCBI Taxonomy" id="207954"/>
    <lineage>
        <taxon>Bacteria</taxon>
        <taxon>Pseudomonadati</taxon>
        <taxon>Pseudomonadota</taxon>
        <taxon>Gammaproteobacteria</taxon>
        <taxon>Oceanospirillales</taxon>
        <taxon>Oceanospirillaceae</taxon>
        <taxon>Neptuniibacter</taxon>
    </lineage>
</organism>
<reference evidence="2 3" key="1">
    <citation type="submission" date="2006-02" db="EMBL/GenBank/DDBJ databases">
        <authorList>
            <person name="Pinhassi J."/>
            <person name="Pedros-Alio C."/>
            <person name="Ferriera S."/>
            <person name="Johnson J."/>
            <person name="Kravitz S."/>
            <person name="Halpern A."/>
            <person name="Remington K."/>
            <person name="Beeson K."/>
            <person name="Tran B."/>
            <person name="Rogers Y.-H."/>
            <person name="Friedman R."/>
            <person name="Venter J.C."/>
        </authorList>
    </citation>
    <scope>NUCLEOTIDE SEQUENCE [LARGE SCALE GENOMIC DNA]</scope>
    <source>
        <strain evidence="2 3">MED92</strain>
    </source>
</reference>
<dbReference type="PANTHER" id="PTHR42924:SF3">
    <property type="entry name" value="POLYMERASE_HISTIDINOL PHOSPHATASE N-TERMINAL DOMAIN-CONTAINING PROTEIN"/>
    <property type="match status" value="1"/>
</dbReference>
<keyword evidence="3" id="KW-1185">Reference proteome</keyword>
<dbReference type="EMBL" id="AAOW01000013">
    <property type="protein sequence ID" value="EAR60817.1"/>
    <property type="molecule type" value="Genomic_DNA"/>
</dbReference>
<dbReference type="SMART" id="SM00481">
    <property type="entry name" value="POLIIIAc"/>
    <property type="match status" value="1"/>
</dbReference>
<gene>
    <name evidence="2" type="ORF">MED92_16260</name>
</gene>
<dbReference type="InterPro" id="IPR004013">
    <property type="entry name" value="PHP_dom"/>
</dbReference>
<dbReference type="InterPro" id="IPR003141">
    <property type="entry name" value="Pol/His_phosphatase_N"/>
</dbReference>
<sequence>MDLPSYDLHCHSTASDGALAPLELLERARSRDIKILALTDHDTVQGVREIERYSDEGIKIIPGTELTCLWNGRVIHLVGLGFDSGSSELNAYLARINELRVARSQAIAQRMVKLGLPDLYDDAQKLAGNGVVGRPHYARAMVEKGLVANEQQAFKKYLGAGKRGDVKMEWPSIEEAVSVIKRAGGVSVIAHPTKYKMTFTKIRALVADFVSIGGDGIEISYPGATPDHQFHLLRIAAENRLMVSAGSDFHTPSNGWTDLGKYPPLKGQENHVLNYLL</sequence>
<proteinExistence type="predicted"/>
<dbReference type="RefSeq" id="WP_007020917.1">
    <property type="nucleotide sequence ID" value="NZ_CH724125.1"/>
</dbReference>
<feature type="domain" description="Polymerase/histidinol phosphatase N-terminal" evidence="1">
    <location>
        <begin position="6"/>
        <end position="70"/>
    </location>
</feature>
<dbReference type="CDD" id="cd07438">
    <property type="entry name" value="PHP_HisPPase_AMP"/>
    <property type="match status" value="1"/>
</dbReference>
<dbReference type="Proteomes" id="UP000002171">
    <property type="component" value="Unassembled WGS sequence"/>
</dbReference>
<dbReference type="AlphaFoldDB" id="A0A7U8GS26"/>
<dbReference type="InterPro" id="IPR052018">
    <property type="entry name" value="PHP_domain"/>
</dbReference>
<accession>A0A7U8GS26</accession>
<dbReference type="PANTHER" id="PTHR42924">
    <property type="entry name" value="EXONUCLEASE"/>
    <property type="match status" value="1"/>
</dbReference>